<comment type="caution">
    <text evidence="3">The sequence shown here is derived from an EMBL/GenBank/DDBJ whole genome shotgun (WGS) entry which is preliminary data.</text>
</comment>
<dbReference type="Proteomes" id="UP000315589">
    <property type="component" value="Unassembled WGS sequence"/>
</dbReference>
<protein>
    <submittedName>
        <fullName evidence="3">Uncharacterized protein</fullName>
    </submittedName>
</protein>
<evidence type="ECO:0000256" key="2">
    <source>
        <dbReference type="SAM" id="Phobius"/>
    </source>
</evidence>
<evidence type="ECO:0000313" key="4">
    <source>
        <dbReference type="Proteomes" id="UP000315589"/>
    </source>
</evidence>
<feature type="transmembrane region" description="Helical" evidence="2">
    <location>
        <begin position="12"/>
        <end position="30"/>
    </location>
</feature>
<organism evidence="3 4">
    <name type="scientific">Candidatus Berkelbacteria bacterium Licking1014_85</name>
    <dbReference type="NCBI Taxonomy" id="2017148"/>
    <lineage>
        <taxon>Bacteria</taxon>
        <taxon>Candidatus Berkelbacteria</taxon>
    </lineage>
</organism>
<keyword evidence="2" id="KW-0812">Transmembrane</keyword>
<gene>
    <name evidence="3" type="ORF">CEN91_134</name>
</gene>
<dbReference type="EMBL" id="VMGI01000012">
    <property type="protein sequence ID" value="TSC93731.1"/>
    <property type="molecule type" value="Genomic_DNA"/>
</dbReference>
<proteinExistence type="predicted"/>
<dbReference type="AlphaFoldDB" id="A0A554LLI9"/>
<name>A0A554LLI9_9BACT</name>
<feature type="region of interest" description="Disordered" evidence="1">
    <location>
        <begin position="194"/>
        <end position="217"/>
    </location>
</feature>
<keyword evidence="2" id="KW-1133">Transmembrane helix</keyword>
<accession>A0A554LLI9</accession>
<reference evidence="3 4" key="1">
    <citation type="submission" date="2017-07" db="EMBL/GenBank/DDBJ databases">
        <title>Mechanisms for carbon and nitrogen cycling indicate functional differentiation within the Candidate Phyla Radiation.</title>
        <authorList>
            <person name="Danczak R.E."/>
            <person name="Johnston M.D."/>
            <person name="Kenah C."/>
            <person name="Slattery M."/>
            <person name="Wrighton K.C."/>
            <person name="Wilkins M.J."/>
        </authorList>
    </citation>
    <scope>NUCLEOTIDE SEQUENCE [LARGE SCALE GENOMIC DNA]</scope>
    <source>
        <strain evidence="3">Licking1014_85</strain>
    </source>
</reference>
<evidence type="ECO:0000256" key="1">
    <source>
        <dbReference type="SAM" id="MobiDB-lite"/>
    </source>
</evidence>
<sequence>MNKDKKKFNPGSLISLVFVIIIALIWYYGIIQKISQLKTQNQNIQILTAKKTSLEENKTALDTIKTQLASTLNVQNKLDLAIPLDAQVSEIFITLEKLASASSVIMTSAQPSMEVVDGKVSTDVTLDSDFSEGRRFMTALSKNIRPAILESFTITKKAESITVKDSTTATQVTATESNGKPLQSKFKVSFATAEKNTKKADTTAASNESAKEKETTP</sequence>
<keyword evidence="2" id="KW-0472">Membrane</keyword>
<evidence type="ECO:0000313" key="3">
    <source>
        <dbReference type="EMBL" id="TSC93731.1"/>
    </source>
</evidence>